<dbReference type="InterPro" id="IPR012997">
    <property type="entry name" value="RplA"/>
</dbReference>
<dbReference type="KEGG" id="aon:DEH84_15985"/>
<feature type="compositionally biased region" description="Low complexity" evidence="6">
    <location>
        <begin position="235"/>
        <end position="247"/>
    </location>
</feature>
<dbReference type="PANTHER" id="PTHR34183">
    <property type="entry name" value="ENDOLYTIC PEPTIDOGLYCAN TRANSGLYCOSYLASE RLPA"/>
    <property type="match status" value="1"/>
</dbReference>
<accession>A0A2U8FYP0</accession>
<dbReference type="EC" id="4.2.2.-" evidence="4"/>
<keyword evidence="4" id="KW-0564">Palmitate</keyword>
<keyword evidence="4 9" id="KW-0449">Lipoprotein</keyword>
<comment type="function">
    <text evidence="4">Lytic transglycosylase with a strong preference for naked glycan strands that lack stem peptides.</text>
</comment>
<dbReference type="SUPFAM" id="SSF110997">
    <property type="entry name" value="Sporulation related repeat"/>
    <property type="match status" value="1"/>
</dbReference>
<proteinExistence type="inferred from homology"/>
<keyword evidence="2 4" id="KW-0456">Lyase</keyword>
<dbReference type="Pfam" id="PF03330">
    <property type="entry name" value="DPBB_1"/>
    <property type="match status" value="1"/>
</dbReference>
<evidence type="ECO:0000256" key="6">
    <source>
        <dbReference type="SAM" id="MobiDB-lite"/>
    </source>
</evidence>
<gene>
    <name evidence="4" type="primary">rlpA</name>
    <name evidence="9" type="ORF">DEH84_15985</name>
</gene>
<keyword evidence="4" id="KW-1003">Cell membrane</keyword>
<dbReference type="Pfam" id="PF05036">
    <property type="entry name" value="SPOR"/>
    <property type="match status" value="1"/>
</dbReference>
<dbReference type="HAMAP" id="MF_02071">
    <property type="entry name" value="RlpA"/>
    <property type="match status" value="1"/>
</dbReference>
<dbReference type="CDD" id="cd22268">
    <property type="entry name" value="DPBB_RlpA-like"/>
    <property type="match status" value="1"/>
</dbReference>
<dbReference type="AlphaFoldDB" id="A0A2U8FYP0"/>
<dbReference type="InterPro" id="IPR034718">
    <property type="entry name" value="RlpA"/>
</dbReference>
<dbReference type="GO" id="GO:0042834">
    <property type="term" value="F:peptidoglycan binding"/>
    <property type="evidence" value="ECO:0007669"/>
    <property type="project" value="InterPro"/>
</dbReference>
<keyword evidence="3 4" id="KW-0961">Cell wall biogenesis/degradation</keyword>
<dbReference type="Gene3D" id="3.30.70.1070">
    <property type="entry name" value="Sporulation related repeat"/>
    <property type="match status" value="1"/>
</dbReference>
<evidence type="ECO:0000313" key="9">
    <source>
        <dbReference type="EMBL" id="AWI55336.1"/>
    </source>
</evidence>
<evidence type="ECO:0000313" key="10">
    <source>
        <dbReference type="Proteomes" id="UP000244892"/>
    </source>
</evidence>
<dbReference type="GO" id="GO:0000270">
    <property type="term" value="P:peptidoglycan metabolic process"/>
    <property type="evidence" value="ECO:0007669"/>
    <property type="project" value="UniProtKB-UniRule"/>
</dbReference>
<evidence type="ECO:0000259" key="8">
    <source>
        <dbReference type="PROSITE" id="PS51724"/>
    </source>
</evidence>
<dbReference type="SUPFAM" id="SSF50685">
    <property type="entry name" value="Barwin-like endoglucanases"/>
    <property type="match status" value="1"/>
</dbReference>
<dbReference type="InterPro" id="IPR007730">
    <property type="entry name" value="SPOR-like_dom"/>
</dbReference>
<reference evidence="9 10" key="1">
    <citation type="submission" date="2018-05" db="EMBL/GenBank/DDBJ databases">
        <title>complete genome sequence of Aquabacterium olei NBRC 110486.</title>
        <authorList>
            <person name="Tang B."/>
            <person name="Chang J."/>
            <person name="Zhang L."/>
            <person name="Yang H."/>
        </authorList>
    </citation>
    <scope>NUCLEOTIDE SEQUENCE [LARGE SCALE GENOMIC DNA]</scope>
    <source>
        <strain evidence="9 10">NBRC 110486</strain>
    </source>
</reference>
<feature type="region of interest" description="Disordered" evidence="6">
    <location>
        <begin position="25"/>
        <end position="61"/>
    </location>
</feature>
<dbReference type="InterPro" id="IPR036908">
    <property type="entry name" value="RlpA-like_sf"/>
</dbReference>
<protein>
    <recommendedName>
        <fullName evidence="4">Endolytic peptidoglycan transglycosylase RlpA</fullName>
        <ecNumber evidence="4">4.2.2.-</ecNumber>
    </recommendedName>
</protein>
<dbReference type="Gene3D" id="2.40.40.10">
    <property type="entry name" value="RlpA-like domain"/>
    <property type="match status" value="1"/>
</dbReference>
<dbReference type="GO" id="GO:0008932">
    <property type="term" value="F:lytic endotransglycosylase activity"/>
    <property type="evidence" value="ECO:0007669"/>
    <property type="project" value="UniProtKB-UniRule"/>
</dbReference>
<evidence type="ECO:0000256" key="3">
    <source>
        <dbReference type="ARBA" id="ARBA00023316"/>
    </source>
</evidence>
<feature type="signal peptide" evidence="7">
    <location>
        <begin position="1"/>
        <end position="19"/>
    </location>
</feature>
<keyword evidence="10" id="KW-1185">Reference proteome</keyword>
<feature type="domain" description="SPOR" evidence="8">
    <location>
        <begin position="267"/>
        <end position="346"/>
    </location>
</feature>
<evidence type="ECO:0000256" key="1">
    <source>
        <dbReference type="ARBA" id="ARBA00022729"/>
    </source>
</evidence>
<dbReference type="GO" id="GO:0005886">
    <property type="term" value="C:plasma membrane"/>
    <property type="evidence" value="ECO:0007669"/>
    <property type="project" value="UniProtKB-SubCell"/>
</dbReference>
<feature type="chain" id="PRO_5016185107" description="Endolytic peptidoglycan transglycosylase RlpA" evidence="7">
    <location>
        <begin position="20"/>
        <end position="347"/>
    </location>
</feature>
<dbReference type="InterPro" id="IPR009009">
    <property type="entry name" value="RlpA-like_DPBB"/>
</dbReference>
<dbReference type="InterPro" id="IPR036680">
    <property type="entry name" value="SPOR-like_sf"/>
</dbReference>
<dbReference type="PROSITE" id="PS51257">
    <property type="entry name" value="PROKAR_LIPOPROTEIN"/>
    <property type="match status" value="1"/>
</dbReference>
<evidence type="ECO:0000256" key="5">
    <source>
        <dbReference type="RuleBase" id="RU003495"/>
    </source>
</evidence>
<comment type="similarity">
    <text evidence="4 5">Belongs to the RlpA family.</text>
</comment>
<comment type="subcellular location">
    <subcellularLocation>
        <location evidence="4">Cell membrane</location>
        <topology evidence="4">Lipid-anchor</topology>
    </subcellularLocation>
</comment>
<sequence length="347" mass="37021">MLRRGAGVAPWLALLGVLAGCASGPGSDRGAGQAARTPAGVPPVVARHPDRDGPPLNPPPELLAAAASEPRIEPIRSGGANKPYTVLGQRYTPEREDQAFRERGLASWYGTRFHGRRTASGELYSVYGLTAAHRTLPIPSYARVRHVASGKEVIVRINDRGPFHRERVIDLSYAAAHRLGITGGLSEVEVERLTFDEIRSGAWRRGTPLDPALPGSPESEAATLASGRLEGGAEPVGLTAGGAAAPVATPPAHTPLATEPAPARAYTTAARGFWVQLAALTRRDSVERLQQRIATDLHALQPLLAVFQESSLFKLQVGPYASREQAHAAARQAQHALQVRPVVIERR</sequence>
<evidence type="ECO:0000256" key="4">
    <source>
        <dbReference type="HAMAP-Rule" id="MF_02071"/>
    </source>
</evidence>
<dbReference type="PROSITE" id="PS51724">
    <property type="entry name" value="SPOR"/>
    <property type="match status" value="1"/>
</dbReference>
<evidence type="ECO:0000256" key="2">
    <source>
        <dbReference type="ARBA" id="ARBA00023239"/>
    </source>
</evidence>
<name>A0A2U8FYP0_9BURK</name>
<keyword evidence="4" id="KW-0472">Membrane</keyword>
<dbReference type="OrthoDB" id="9779128at2"/>
<dbReference type="PANTHER" id="PTHR34183:SF1">
    <property type="entry name" value="ENDOLYTIC PEPTIDOGLYCAN TRANSGLYCOSYLASE RLPA"/>
    <property type="match status" value="1"/>
</dbReference>
<dbReference type="EMBL" id="CP029210">
    <property type="protein sequence ID" value="AWI55336.1"/>
    <property type="molecule type" value="Genomic_DNA"/>
</dbReference>
<dbReference type="NCBIfam" id="TIGR00413">
    <property type="entry name" value="rlpA"/>
    <property type="match status" value="1"/>
</dbReference>
<keyword evidence="1 7" id="KW-0732">Signal</keyword>
<dbReference type="Proteomes" id="UP000244892">
    <property type="component" value="Chromosome"/>
</dbReference>
<dbReference type="GO" id="GO:0071555">
    <property type="term" value="P:cell wall organization"/>
    <property type="evidence" value="ECO:0007669"/>
    <property type="project" value="UniProtKB-KW"/>
</dbReference>
<feature type="region of interest" description="Disordered" evidence="6">
    <location>
        <begin position="235"/>
        <end position="260"/>
    </location>
</feature>
<organism evidence="9 10">
    <name type="scientific">Aquabacterium olei</name>
    <dbReference type="NCBI Taxonomy" id="1296669"/>
    <lineage>
        <taxon>Bacteria</taxon>
        <taxon>Pseudomonadati</taxon>
        <taxon>Pseudomonadota</taxon>
        <taxon>Betaproteobacteria</taxon>
        <taxon>Burkholderiales</taxon>
        <taxon>Aquabacterium</taxon>
    </lineage>
</organism>
<evidence type="ECO:0000256" key="7">
    <source>
        <dbReference type="SAM" id="SignalP"/>
    </source>
</evidence>